<feature type="compositionally biased region" description="Low complexity" evidence="1">
    <location>
        <begin position="212"/>
        <end position="238"/>
    </location>
</feature>
<dbReference type="PANTHER" id="PTHR16861">
    <property type="entry name" value="GLYCOPROTEIN 38"/>
    <property type="match status" value="1"/>
</dbReference>
<dbReference type="EMBL" id="JADNYJ010000114">
    <property type="protein sequence ID" value="KAF8883657.1"/>
    <property type="molecule type" value="Genomic_DNA"/>
</dbReference>
<sequence length="423" mass="45590">MTAKFITTDQTKVTCTIDGQPQLVSSLDTLGGAQCTSNRTLHDGSHQLVIGLDGTGSGSSGLSLFFDGLMYAPSSSATTTGDVFITSDPSLNLGQTTEATEWHWDFDFIGYSMSLYINYNSELSVVRTNGSYTIDGNGPYNFTTADPLFSSTAPQLLVQTPRYDLGSHKFHLDYTHENEIIPFSFYGIMVQNTTSTVDLGLQVVPPVPSSTPPASSTSTSPSGAATTTPTQSQSTATPTQYTLPIIIGSVVGGVVLIALLLLLFWFIRRRKRYGSLSPMEDDIDDINPVVHPFQRQSILNLNKAEEAEHGNNPNMSEVNISNSTSTSATRPHQVRVVIHEDSGQQVAQPDEEPEEEVVELPPNYTSLWRGGTMSSRAGDAEAGNARTGNEPGAPDTMVDNTTGVVRRGMSSRRAEVKRSNPIG</sequence>
<feature type="region of interest" description="Disordered" evidence="1">
    <location>
        <begin position="308"/>
        <end position="331"/>
    </location>
</feature>
<dbReference type="PANTHER" id="PTHR16861:SF4">
    <property type="entry name" value="SH3 DOMAIN PROTEIN (AFU_ORTHOLOGUE AFUA_1G13610)"/>
    <property type="match status" value="1"/>
</dbReference>
<evidence type="ECO:0000256" key="2">
    <source>
        <dbReference type="SAM" id="Phobius"/>
    </source>
</evidence>
<feature type="transmembrane region" description="Helical" evidence="2">
    <location>
        <begin position="241"/>
        <end position="267"/>
    </location>
</feature>
<dbReference type="OrthoDB" id="3069632at2759"/>
<feature type="region of interest" description="Disordered" evidence="1">
    <location>
        <begin position="365"/>
        <end position="423"/>
    </location>
</feature>
<feature type="region of interest" description="Disordered" evidence="1">
    <location>
        <begin position="206"/>
        <end position="238"/>
    </location>
</feature>
<keyword evidence="2" id="KW-0472">Membrane</keyword>
<reference evidence="3" key="1">
    <citation type="submission" date="2020-11" db="EMBL/GenBank/DDBJ databases">
        <authorList>
            <consortium name="DOE Joint Genome Institute"/>
            <person name="Ahrendt S."/>
            <person name="Riley R."/>
            <person name="Andreopoulos W."/>
            <person name="LaButti K."/>
            <person name="Pangilinan J."/>
            <person name="Ruiz-duenas F.J."/>
            <person name="Barrasa J.M."/>
            <person name="Sanchez-Garcia M."/>
            <person name="Camarero S."/>
            <person name="Miyauchi S."/>
            <person name="Serrano A."/>
            <person name="Linde D."/>
            <person name="Babiker R."/>
            <person name="Drula E."/>
            <person name="Ayuso-Fernandez I."/>
            <person name="Pacheco R."/>
            <person name="Padilla G."/>
            <person name="Ferreira P."/>
            <person name="Barriuso J."/>
            <person name="Kellner H."/>
            <person name="Castanera R."/>
            <person name="Alfaro M."/>
            <person name="Ramirez L."/>
            <person name="Pisabarro A.G."/>
            <person name="Kuo A."/>
            <person name="Tritt A."/>
            <person name="Lipzen A."/>
            <person name="He G."/>
            <person name="Yan M."/>
            <person name="Ng V."/>
            <person name="Cullen D."/>
            <person name="Martin F."/>
            <person name="Rosso M.-N."/>
            <person name="Henrissat B."/>
            <person name="Hibbett D."/>
            <person name="Martinez A.T."/>
            <person name="Grigoriev I.V."/>
        </authorList>
    </citation>
    <scope>NUCLEOTIDE SEQUENCE</scope>
    <source>
        <strain evidence="3">AH 44721</strain>
    </source>
</reference>
<dbReference type="AlphaFoldDB" id="A0A9P5NGL0"/>
<gene>
    <name evidence="3" type="ORF">CPB84DRAFT_1850929</name>
</gene>
<keyword evidence="4" id="KW-1185">Reference proteome</keyword>
<keyword evidence="2" id="KW-1133">Transmembrane helix</keyword>
<protein>
    <submittedName>
        <fullName evidence="3">Uncharacterized protein</fullName>
    </submittedName>
</protein>
<dbReference type="Proteomes" id="UP000724874">
    <property type="component" value="Unassembled WGS sequence"/>
</dbReference>
<evidence type="ECO:0000313" key="3">
    <source>
        <dbReference type="EMBL" id="KAF8883657.1"/>
    </source>
</evidence>
<keyword evidence="2" id="KW-0812">Transmembrane</keyword>
<evidence type="ECO:0000313" key="4">
    <source>
        <dbReference type="Proteomes" id="UP000724874"/>
    </source>
</evidence>
<organism evidence="3 4">
    <name type="scientific">Gymnopilus junonius</name>
    <name type="common">Spectacular rustgill mushroom</name>
    <name type="synonym">Gymnopilus spectabilis subsp. junonius</name>
    <dbReference type="NCBI Taxonomy" id="109634"/>
    <lineage>
        <taxon>Eukaryota</taxon>
        <taxon>Fungi</taxon>
        <taxon>Dikarya</taxon>
        <taxon>Basidiomycota</taxon>
        <taxon>Agaricomycotina</taxon>
        <taxon>Agaricomycetes</taxon>
        <taxon>Agaricomycetidae</taxon>
        <taxon>Agaricales</taxon>
        <taxon>Agaricineae</taxon>
        <taxon>Hymenogastraceae</taxon>
        <taxon>Gymnopilus</taxon>
    </lineage>
</organism>
<name>A0A9P5NGL0_GYMJU</name>
<evidence type="ECO:0000256" key="1">
    <source>
        <dbReference type="SAM" id="MobiDB-lite"/>
    </source>
</evidence>
<feature type="compositionally biased region" description="Polar residues" evidence="1">
    <location>
        <begin position="311"/>
        <end position="330"/>
    </location>
</feature>
<dbReference type="CDD" id="cd12087">
    <property type="entry name" value="TM_EGFR-like"/>
    <property type="match status" value="1"/>
</dbReference>
<comment type="caution">
    <text evidence="3">The sequence shown here is derived from an EMBL/GenBank/DDBJ whole genome shotgun (WGS) entry which is preliminary data.</text>
</comment>
<feature type="compositionally biased region" description="Basic and acidic residues" evidence="1">
    <location>
        <begin position="412"/>
        <end position="423"/>
    </location>
</feature>
<accession>A0A9P5NGL0</accession>
<proteinExistence type="predicted"/>